<dbReference type="Pfam" id="PF14497">
    <property type="entry name" value="GST_C_3"/>
    <property type="match status" value="1"/>
</dbReference>
<dbReference type="GO" id="GO:0004364">
    <property type="term" value="F:glutathione transferase activity"/>
    <property type="evidence" value="ECO:0007669"/>
    <property type="project" value="TreeGrafter"/>
</dbReference>
<sequence length="221" mass="25716">MNRMFHVPLSPFCRKVRLVMAEKKIELELIEEKYWEQSPEFMRRNPAGKIPVVRMDGRTLSESTPICEYIEETHPTPSLMPNDPAARYEVRRLVAWFDDKFHNEVTSKLLYERVNKKVMGQGYPDSKNVKAGAQKIKYHLDYMTWLLDQRRWLAGDVMTLADFAAAAHLSCLDYISDVDWNRSANVKDWYAKIKSRPAFRGLLADQVSGFPPPAHYADLDF</sequence>
<name>A0A058ZLG3_9RHOB</name>
<keyword evidence="5" id="KW-1185">Reference proteome</keyword>
<dbReference type="InterPro" id="IPR010987">
    <property type="entry name" value="Glutathione-S-Trfase_C-like"/>
</dbReference>
<dbReference type="InterPro" id="IPR036249">
    <property type="entry name" value="Thioredoxin-like_sf"/>
</dbReference>
<organism evidence="4 5">
    <name type="scientific">Actibacterium atlanticum</name>
    <dbReference type="NCBI Taxonomy" id="1461693"/>
    <lineage>
        <taxon>Bacteria</taxon>
        <taxon>Pseudomonadati</taxon>
        <taxon>Pseudomonadota</taxon>
        <taxon>Alphaproteobacteria</taxon>
        <taxon>Rhodobacterales</taxon>
        <taxon>Roseobacteraceae</taxon>
        <taxon>Actibacterium</taxon>
    </lineage>
</organism>
<reference evidence="4 5" key="1">
    <citation type="submission" date="2013-04" db="EMBL/GenBank/DDBJ databases">
        <title>Shimia sp. 22II-S11-Z10 Genome Sequencing.</title>
        <authorList>
            <person name="Lai Q."/>
            <person name="Li G."/>
            <person name="Shao Z."/>
        </authorList>
    </citation>
    <scope>NUCLEOTIDE SEQUENCE [LARGE SCALE GENOMIC DNA]</scope>
    <source>
        <strain evidence="5">22II-S11-Z10</strain>
    </source>
</reference>
<dbReference type="GO" id="GO:0006749">
    <property type="term" value="P:glutathione metabolic process"/>
    <property type="evidence" value="ECO:0007669"/>
    <property type="project" value="TreeGrafter"/>
</dbReference>
<dbReference type="EMBL" id="AQQY01000004">
    <property type="protein sequence ID" value="KCV82388.1"/>
    <property type="molecule type" value="Genomic_DNA"/>
</dbReference>
<accession>A0A058ZLG3</accession>
<dbReference type="InterPro" id="IPR004046">
    <property type="entry name" value="GST_C"/>
</dbReference>
<dbReference type="Proteomes" id="UP000024836">
    <property type="component" value="Unassembled WGS sequence"/>
</dbReference>
<dbReference type="Pfam" id="PF13417">
    <property type="entry name" value="GST_N_3"/>
    <property type="match status" value="1"/>
</dbReference>
<dbReference type="AlphaFoldDB" id="A0A058ZLG3"/>
<feature type="domain" description="GST C-terminal" evidence="3">
    <location>
        <begin position="83"/>
        <end position="215"/>
    </location>
</feature>
<dbReference type="Gene3D" id="1.20.1050.10">
    <property type="match status" value="1"/>
</dbReference>
<dbReference type="SUPFAM" id="SSF52833">
    <property type="entry name" value="Thioredoxin-like"/>
    <property type="match status" value="1"/>
</dbReference>
<proteinExistence type="predicted"/>
<evidence type="ECO:0000259" key="2">
    <source>
        <dbReference type="PROSITE" id="PS50404"/>
    </source>
</evidence>
<comment type="subunit">
    <text evidence="1">Homodimer.</text>
</comment>
<dbReference type="eggNOG" id="COG0625">
    <property type="taxonomic scope" value="Bacteria"/>
</dbReference>
<feature type="domain" description="GST N-terminal" evidence="2">
    <location>
        <begin position="1"/>
        <end position="78"/>
    </location>
</feature>
<dbReference type="PROSITE" id="PS50405">
    <property type="entry name" value="GST_CTER"/>
    <property type="match status" value="1"/>
</dbReference>
<dbReference type="CDD" id="cd00299">
    <property type="entry name" value="GST_C_family"/>
    <property type="match status" value="1"/>
</dbReference>
<evidence type="ECO:0000259" key="3">
    <source>
        <dbReference type="PROSITE" id="PS50405"/>
    </source>
</evidence>
<dbReference type="CDD" id="cd00570">
    <property type="entry name" value="GST_N_family"/>
    <property type="match status" value="1"/>
</dbReference>
<dbReference type="InterPro" id="IPR040079">
    <property type="entry name" value="Glutathione_S-Trfase"/>
</dbReference>
<evidence type="ECO:0000313" key="4">
    <source>
        <dbReference type="EMBL" id="KCV82388.1"/>
    </source>
</evidence>
<dbReference type="STRING" id="1461693.ATO10_08357"/>
<dbReference type="OrthoDB" id="9794721at2"/>
<dbReference type="SFLD" id="SFLDS00019">
    <property type="entry name" value="Glutathione_Transferase_(cytos"/>
    <property type="match status" value="1"/>
</dbReference>
<dbReference type="RefSeq" id="WP_035250307.1">
    <property type="nucleotide sequence ID" value="NZ_AQQY01000004.1"/>
</dbReference>
<dbReference type="PATRIC" id="fig|1461693.3.peg.1699"/>
<dbReference type="PANTHER" id="PTHR43969:SF9">
    <property type="entry name" value="GLUTATHIONE S TRANSFERASE D10, ISOFORM A-RELATED"/>
    <property type="match status" value="1"/>
</dbReference>
<gene>
    <name evidence="4" type="ORF">ATO10_08357</name>
</gene>
<comment type="caution">
    <text evidence="4">The sequence shown here is derived from an EMBL/GenBank/DDBJ whole genome shotgun (WGS) entry which is preliminary data.</text>
</comment>
<evidence type="ECO:0000256" key="1">
    <source>
        <dbReference type="ARBA" id="ARBA00011738"/>
    </source>
</evidence>
<dbReference type="SUPFAM" id="SSF47616">
    <property type="entry name" value="GST C-terminal domain-like"/>
    <property type="match status" value="1"/>
</dbReference>
<dbReference type="PROSITE" id="PS50404">
    <property type="entry name" value="GST_NTER"/>
    <property type="match status" value="1"/>
</dbReference>
<dbReference type="PANTHER" id="PTHR43969">
    <property type="entry name" value="GLUTATHIONE S TRANSFERASE D10, ISOFORM A-RELATED"/>
    <property type="match status" value="1"/>
</dbReference>
<dbReference type="InterPro" id="IPR004045">
    <property type="entry name" value="Glutathione_S-Trfase_N"/>
</dbReference>
<dbReference type="Gene3D" id="3.40.30.10">
    <property type="entry name" value="Glutaredoxin"/>
    <property type="match status" value="1"/>
</dbReference>
<evidence type="ECO:0000313" key="5">
    <source>
        <dbReference type="Proteomes" id="UP000024836"/>
    </source>
</evidence>
<dbReference type="InterPro" id="IPR036282">
    <property type="entry name" value="Glutathione-S-Trfase_C_sf"/>
</dbReference>
<keyword evidence="4" id="KW-0808">Transferase</keyword>
<protein>
    <submittedName>
        <fullName evidence="4">Glutathione S-transferase</fullName>
    </submittedName>
</protein>
<dbReference type="SFLD" id="SFLDG00358">
    <property type="entry name" value="Main_(cytGST)"/>
    <property type="match status" value="1"/>
</dbReference>